<dbReference type="STRING" id="151549.A0A4C1XVR9"/>
<gene>
    <name evidence="2" type="primary">ZMYM1</name>
    <name evidence="2" type="ORF">EVAR_50093_1</name>
</gene>
<feature type="region of interest" description="Disordered" evidence="1">
    <location>
        <begin position="1"/>
        <end position="57"/>
    </location>
</feature>
<dbReference type="EMBL" id="BGZK01000965">
    <property type="protein sequence ID" value="GBP66714.1"/>
    <property type="molecule type" value="Genomic_DNA"/>
</dbReference>
<dbReference type="PANTHER" id="PTHR45749:SF23">
    <property type="entry name" value="ZINC FINGER MYM-TYPE PROTEIN 1-LIKE"/>
    <property type="match status" value="1"/>
</dbReference>
<sequence>MTTPQERPHMICRHPELDNSSAQDTEEVQSNPFLSQATDLNETPSDFSPSEDVGETQSTTDILQFSSDPFLSNLNEETRDFITMNGVPQNEVTGFKNSRNVYKDKTRKVQSVKYFGVIVDYTPDIAHFVQLTIIIRYVRDNGEIVERLLEFLPNAGHKAKDIEDALLKSLENNGLDIMNCRGQSHDNASNMSDLYSGVQSRIKMINPLSEYVPCAAHSLNLVGACAAESVTEAVDLFSTLQELYNFFYYINTSSGDPSAIYKFKTFKNLSQTRWSARHDACYASEKEWPGVINALKFIAQNRDEKPTTRSEATGLQRKLQHLVTAILVIVWNVILDRFNAASKKLQDSHADLSSIVQSYGSLALFLQDPRETNNSLNLNGKPNYCLEFKFIIVMIQVARKPEKFRQMSHGDPKLPIITKFMKDTSERFFDIAESHPNAFLRSAASCEPSQPYNFIGRPRNVLIDQPDALTAAAENPVETDQHEGGPVEQTVCGGHQCRDESLKESSIGQVTRRRHLRVLSCKVAESQLTALPTRCPRAPKRKNLHNKKTSPPPVKPRRAGRPRTRSRKDEKATAGPRKDPPTNSAPSTSPSENIKALISVISIIDIGEIVLLANKFRAAANPVEKS</sequence>
<proteinExistence type="predicted"/>
<dbReference type="PANTHER" id="PTHR45749">
    <property type="match status" value="1"/>
</dbReference>
<protein>
    <submittedName>
        <fullName evidence="2">Zinc finger MYM-type protein 1</fullName>
    </submittedName>
</protein>
<keyword evidence="3" id="KW-1185">Reference proteome</keyword>
<reference evidence="2 3" key="1">
    <citation type="journal article" date="2019" name="Commun. Biol.">
        <title>The bagworm genome reveals a unique fibroin gene that provides high tensile strength.</title>
        <authorList>
            <person name="Kono N."/>
            <person name="Nakamura H."/>
            <person name="Ohtoshi R."/>
            <person name="Tomita M."/>
            <person name="Numata K."/>
            <person name="Arakawa K."/>
        </authorList>
    </citation>
    <scope>NUCLEOTIDE SEQUENCE [LARGE SCALE GENOMIC DNA]</scope>
</reference>
<feature type="compositionally biased region" description="Basic and acidic residues" evidence="1">
    <location>
        <begin position="1"/>
        <end position="17"/>
    </location>
</feature>
<organism evidence="2 3">
    <name type="scientific">Eumeta variegata</name>
    <name type="common">Bagworm moth</name>
    <name type="synonym">Eumeta japonica</name>
    <dbReference type="NCBI Taxonomy" id="151549"/>
    <lineage>
        <taxon>Eukaryota</taxon>
        <taxon>Metazoa</taxon>
        <taxon>Ecdysozoa</taxon>
        <taxon>Arthropoda</taxon>
        <taxon>Hexapoda</taxon>
        <taxon>Insecta</taxon>
        <taxon>Pterygota</taxon>
        <taxon>Neoptera</taxon>
        <taxon>Endopterygota</taxon>
        <taxon>Lepidoptera</taxon>
        <taxon>Glossata</taxon>
        <taxon>Ditrysia</taxon>
        <taxon>Tineoidea</taxon>
        <taxon>Psychidae</taxon>
        <taxon>Oiketicinae</taxon>
        <taxon>Eumeta</taxon>
    </lineage>
</organism>
<evidence type="ECO:0000313" key="2">
    <source>
        <dbReference type="EMBL" id="GBP66714.1"/>
    </source>
</evidence>
<feature type="compositionally biased region" description="Basic residues" evidence="1">
    <location>
        <begin position="537"/>
        <end position="548"/>
    </location>
</feature>
<dbReference type="OrthoDB" id="10063284at2759"/>
<comment type="caution">
    <text evidence="2">The sequence shown here is derived from an EMBL/GenBank/DDBJ whole genome shotgun (WGS) entry which is preliminary data.</text>
</comment>
<dbReference type="InterPro" id="IPR012337">
    <property type="entry name" value="RNaseH-like_sf"/>
</dbReference>
<evidence type="ECO:0000256" key="1">
    <source>
        <dbReference type="SAM" id="MobiDB-lite"/>
    </source>
</evidence>
<evidence type="ECO:0000313" key="3">
    <source>
        <dbReference type="Proteomes" id="UP000299102"/>
    </source>
</evidence>
<name>A0A4C1XVR9_EUMVA</name>
<accession>A0A4C1XVR9</accession>
<feature type="compositionally biased region" description="Low complexity" evidence="1">
    <location>
        <begin position="581"/>
        <end position="591"/>
    </location>
</feature>
<feature type="compositionally biased region" description="Basic and acidic residues" evidence="1">
    <location>
        <begin position="567"/>
        <end position="580"/>
    </location>
</feature>
<dbReference type="AlphaFoldDB" id="A0A4C1XVR9"/>
<dbReference type="Proteomes" id="UP000299102">
    <property type="component" value="Unassembled WGS sequence"/>
</dbReference>
<feature type="compositionally biased region" description="Polar residues" evidence="1">
    <location>
        <begin position="18"/>
        <end position="48"/>
    </location>
</feature>
<dbReference type="SUPFAM" id="SSF53098">
    <property type="entry name" value="Ribonuclease H-like"/>
    <property type="match status" value="1"/>
</dbReference>
<feature type="region of interest" description="Disordered" evidence="1">
    <location>
        <begin position="532"/>
        <end position="591"/>
    </location>
</feature>
<feature type="compositionally biased region" description="Basic residues" evidence="1">
    <location>
        <begin position="555"/>
        <end position="566"/>
    </location>
</feature>